<dbReference type="EMBL" id="CP116805">
    <property type="protein sequence ID" value="WCL52760.1"/>
    <property type="molecule type" value="Genomic_DNA"/>
</dbReference>
<dbReference type="PANTHER" id="PTHR33371">
    <property type="entry name" value="INTERMEMBRANE PHOSPHOLIPID TRANSPORT SYSTEM BINDING PROTEIN MLAD-RELATED"/>
    <property type="match status" value="1"/>
</dbReference>
<dbReference type="RefSeq" id="WP_289502155.1">
    <property type="nucleotide sequence ID" value="NZ_CP116805.1"/>
</dbReference>
<keyword evidence="1" id="KW-0472">Membrane</keyword>
<dbReference type="InterPro" id="IPR030970">
    <property type="entry name" value="ABC_MlaD"/>
</dbReference>
<organism evidence="3 4">
    <name type="scientific">Gimibacter soli</name>
    <dbReference type="NCBI Taxonomy" id="3024400"/>
    <lineage>
        <taxon>Bacteria</taxon>
        <taxon>Pseudomonadati</taxon>
        <taxon>Pseudomonadota</taxon>
        <taxon>Alphaproteobacteria</taxon>
        <taxon>Kordiimonadales</taxon>
        <taxon>Temperatibacteraceae</taxon>
        <taxon>Gimibacter</taxon>
    </lineage>
</organism>
<keyword evidence="4" id="KW-1185">Reference proteome</keyword>
<name>A0AAE9XRS6_9PROT</name>
<accession>A0AAE9XRS6</accession>
<dbReference type="KEGG" id="gso:PH603_09435"/>
<dbReference type="NCBIfam" id="TIGR04430">
    <property type="entry name" value="OM_asym_MlaD"/>
    <property type="match status" value="1"/>
</dbReference>
<evidence type="ECO:0000313" key="4">
    <source>
        <dbReference type="Proteomes" id="UP001217500"/>
    </source>
</evidence>
<gene>
    <name evidence="3" type="primary">mlaD</name>
    <name evidence="3" type="ORF">PH603_09435</name>
</gene>
<dbReference type="PANTHER" id="PTHR33371:SF4">
    <property type="entry name" value="INTERMEMBRANE PHOSPHOLIPID TRANSPORT SYSTEM BINDING PROTEIN MLAD"/>
    <property type="match status" value="1"/>
</dbReference>
<evidence type="ECO:0000259" key="2">
    <source>
        <dbReference type="Pfam" id="PF02470"/>
    </source>
</evidence>
<dbReference type="InterPro" id="IPR003399">
    <property type="entry name" value="Mce/MlaD"/>
</dbReference>
<feature type="transmembrane region" description="Helical" evidence="1">
    <location>
        <begin position="6"/>
        <end position="26"/>
    </location>
</feature>
<dbReference type="GO" id="GO:0015914">
    <property type="term" value="P:phospholipid transport"/>
    <property type="evidence" value="ECO:0007669"/>
    <property type="project" value="InterPro"/>
</dbReference>
<dbReference type="Pfam" id="PF02470">
    <property type="entry name" value="MlaD"/>
    <property type="match status" value="1"/>
</dbReference>
<evidence type="ECO:0000256" key="1">
    <source>
        <dbReference type="SAM" id="Phobius"/>
    </source>
</evidence>
<reference evidence="3" key="1">
    <citation type="submission" date="2023-01" db="EMBL/GenBank/DDBJ databases">
        <title>The genome sequence of Kordiimonadaceae bacterium 6D33.</title>
        <authorList>
            <person name="Liu Y."/>
        </authorList>
    </citation>
    <scope>NUCLEOTIDE SEQUENCE</scope>
    <source>
        <strain evidence="3">6D33</strain>
    </source>
</reference>
<dbReference type="InterPro" id="IPR052336">
    <property type="entry name" value="MlaD_Phospholipid_Transporter"/>
</dbReference>
<keyword evidence="1" id="KW-1133">Transmembrane helix</keyword>
<keyword evidence="1" id="KW-0812">Transmembrane</keyword>
<proteinExistence type="predicted"/>
<dbReference type="Proteomes" id="UP001217500">
    <property type="component" value="Chromosome"/>
</dbReference>
<feature type="domain" description="Mce/MlaD" evidence="2">
    <location>
        <begin position="36"/>
        <end position="113"/>
    </location>
</feature>
<sequence length="158" mass="16594">MTSNWIETIVGAAVLVVAGWFLIFAYDRTEGGMGGGYELSARFNRVSGLTIGSDVRLSGIKVGAVKSQKIDPETYQAIVTFSVTKEVELPEDSGAAITSEGLLGGNYLALIPGGSDEMLADGDEISETQDAVDLMGLIGKFMYSGDDKKASGSENKPS</sequence>
<evidence type="ECO:0000313" key="3">
    <source>
        <dbReference type="EMBL" id="WCL52760.1"/>
    </source>
</evidence>
<protein>
    <submittedName>
        <fullName evidence="3">Outer membrane lipid asymmetry maintenance protein MlaD</fullName>
    </submittedName>
</protein>
<dbReference type="AlphaFoldDB" id="A0AAE9XRS6"/>